<dbReference type="Proteomes" id="UP001058003">
    <property type="component" value="Chromosome"/>
</dbReference>
<organism evidence="2 3">
    <name type="scientific">Dactylosporangium aurantiacum</name>
    <dbReference type="NCBI Taxonomy" id="35754"/>
    <lineage>
        <taxon>Bacteria</taxon>
        <taxon>Bacillati</taxon>
        <taxon>Actinomycetota</taxon>
        <taxon>Actinomycetes</taxon>
        <taxon>Micromonosporales</taxon>
        <taxon>Micromonosporaceae</taxon>
        <taxon>Dactylosporangium</taxon>
    </lineage>
</organism>
<accession>A0A9Q9MG08</accession>
<keyword evidence="1" id="KW-0472">Membrane</keyword>
<sequence length="171" mass="18412">MRVFGLEIPDAGPVFAGVLVLHVAAGLTCVTAGTLAATAGKRRGRHPRAGRVYLYGLCVVFATATVMSAVRWPHDAHLLAVAVVASGLGLAGWWARRRRGRAWVRWHAAGMGGSFIALLTGFYVDNGPQLPGWDRLPPVVFWFLPAAVGVPLLHTAIRRFERPVTPRCGRA</sequence>
<evidence type="ECO:0000313" key="3">
    <source>
        <dbReference type="Proteomes" id="UP001058003"/>
    </source>
</evidence>
<evidence type="ECO:0000256" key="1">
    <source>
        <dbReference type="SAM" id="Phobius"/>
    </source>
</evidence>
<protein>
    <recommendedName>
        <fullName evidence="4">DUF2306 domain-containing protein</fullName>
    </recommendedName>
</protein>
<reference evidence="2" key="1">
    <citation type="submission" date="2021-04" db="EMBL/GenBank/DDBJ databases">
        <title>Dactylosporangium aurantiacum NRRL B-8018 full assembly.</title>
        <authorList>
            <person name="Hartkoorn R.C."/>
            <person name="Beaudoing E."/>
            <person name="Hot D."/>
        </authorList>
    </citation>
    <scope>NUCLEOTIDE SEQUENCE</scope>
    <source>
        <strain evidence="2">NRRL B-8018</strain>
    </source>
</reference>
<dbReference type="EMBL" id="CP073767">
    <property type="protein sequence ID" value="UWZ51116.1"/>
    <property type="molecule type" value="Genomic_DNA"/>
</dbReference>
<feature type="transmembrane region" description="Helical" evidence="1">
    <location>
        <begin position="106"/>
        <end position="124"/>
    </location>
</feature>
<keyword evidence="3" id="KW-1185">Reference proteome</keyword>
<dbReference type="KEGG" id="daur:Daura_30650"/>
<feature type="transmembrane region" description="Helical" evidence="1">
    <location>
        <begin position="76"/>
        <end position="94"/>
    </location>
</feature>
<dbReference type="AlphaFoldDB" id="A0A9Q9MG08"/>
<name>A0A9Q9MG08_9ACTN</name>
<proteinExistence type="predicted"/>
<keyword evidence="1" id="KW-1133">Transmembrane helix</keyword>
<evidence type="ECO:0008006" key="4">
    <source>
        <dbReference type="Google" id="ProtNLM"/>
    </source>
</evidence>
<feature type="transmembrane region" description="Helical" evidence="1">
    <location>
        <begin position="14"/>
        <end position="40"/>
    </location>
</feature>
<feature type="transmembrane region" description="Helical" evidence="1">
    <location>
        <begin position="52"/>
        <end position="70"/>
    </location>
</feature>
<feature type="transmembrane region" description="Helical" evidence="1">
    <location>
        <begin position="139"/>
        <end position="157"/>
    </location>
</feature>
<gene>
    <name evidence="2" type="ORF">Daura_30650</name>
</gene>
<dbReference type="RefSeq" id="WP_033366181.1">
    <property type="nucleotide sequence ID" value="NZ_CP073767.1"/>
</dbReference>
<dbReference type="InterPro" id="IPR036259">
    <property type="entry name" value="MFS_trans_sf"/>
</dbReference>
<evidence type="ECO:0000313" key="2">
    <source>
        <dbReference type="EMBL" id="UWZ51116.1"/>
    </source>
</evidence>
<keyword evidence="1" id="KW-0812">Transmembrane</keyword>
<dbReference type="SUPFAM" id="SSF103473">
    <property type="entry name" value="MFS general substrate transporter"/>
    <property type="match status" value="1"/>
</dbReference>